<dbReference type="PANTHER" id="PTHR30487">
    <property type="entry name" value="TYPE 4 PREPILIN-LIKE PROTEINS LEADER PEPTIDE-PROCESSING ENZYME"/>
    <property type="match status" value="1"/>
</dbReference>
<evidence type="ECO:0000256" key="3">
    <source>
        <dbReference type="ARBA" id="ARBA00022475"/>
    </source>
</evidence>
<evidence type="ECO:0000256" key="5">
    <source>
        <dbReference type="ARBA" id="ARBA00022989"/>
    </source>
</evidence>
<dbReference type="GO" id="GO:0005886">
    <property type="term" value="C:plasma membrane"/>
    <property type="evidence" value="ECO:0007669"/>
    <property type="project" value="UniProtKB-SubCell"/>
</dbReference>
<feature type="transmembrane region" description="Helical" evidence="7">
    <location>
        <begin position="203"/>
        <end position="236"/>
    </location>
</feature>
<sequence>MTFFYIVVFFVGASLGSFVNATAMRLAVGEGINGRSYCRTCRRTLRWFELIPVFSYLAQMGSCRRCKARLSPRYVLAEVLLGLYAISLFFYVSNGILVTPLDSLFLRLGFLPYLLFTLYFLIGAALFFVALHDLDTKLVIVALPRTIAALGVTLLILQILFLPQIPRIEVYKIVLLSLLILAGFWLVSLATRGRGLGWGDAEVAFAVSLFLPFPLAILMVLFSFWSGALVAVSLLLFSGAGLKTQVPFAPFIVFGFFAALFGGNYLLPHILPLV</sequence>
<dbReference type="Proteomes" id="UP000808388">
    <property type="component" value="Unassembled WGS sequence"/>
</dbReference>
<evidence type="ECO:0000313" key="11">
    <source>
        <dbReference type="Proteomes" id="UP000808388"/>
    </source>
</evidence>
<feature type="domain" description="Prepilin peptidase A24 N-terminal" evidence="9">
    <location>
        <begin position="11"/>
        <end position="90"/>
    </location>
</feature>
<reference evidence="10" key="1">
    <citation type="submission" date="2020-07" db="EMBL/GenBank/DDBJ databases">
        <title>Huge and variable diversity of episymbiotic CPR bacteria and DPANN archaea in groundwater ecosystems.</title>
        <authorList>
            <person name="He C.Y."/>
            <person name="Keren R."/>
            <person name="Whittaker M."/>
            <person name="Farag I.F."/>
            <person name="Doudna J."/>
            <person name="Cate J.H.D."/>
            <person name="Banfield J.F."/>
        </authorList>
    </citation>
    <scope>NUCLEOTIDE SEQUENCE</scope>
    <source>
        <strain evidence="10">NC_groundwater_972_Pr1_S-0.2um_49_27</strain>
    </source>
</reference>
<dbReference type="Pfam" id="PF01478">
    <property type="entry name" value="Peptidase_A24"/>
    <property type="match status" value="1"/>
</dbReference>
<dbReference type="PANTHER" id="PTHR30487:SF0">
    <property type="entry name" value="PREPILIN LEADER PEPTIDASE_N-METHYLTRANSFERASE-RELATED"/>
    <property type="match status" value="1"/>
</dbReference>
<feature type="transmembrane region" description="Helical" evidence="7">
    <location>
        <begin position="248"/>
        <end position="267"/>
    </location>
</feature>
<keyword evidence="5 7" id="KW-1133">Transmembrane helix</keyword>
<evidence type="ECO:0000256" key="2">
    <source>
        <dbReference type="ARBA" id="ARBA00005801"/>
    </source>
</evidence>
<dbReference type="GO" id="GO:0004190">
    <property type="term" value="F:aspartic-type endopeptidase activity"/>
    <property type="evidence" value="ECO:0007669"/>
    <property type="project" value="InterPro"/>
</dbReference>
<evidence type="ECO:0000256" key="1">
    <source>
        <dbReference type="ARBA" id="ARBA00004651"/>
    </source>
</evidence>
<evidence type="ECO:0000256" key="4">
    <source>
        <dbReference type="ARBA" id="ARBA00022692"/>
    </source>
</evidence>
<keyword evidence="4 7" id="KW-0812">Transmembrane</keyword>
<organism evidence="10 11">
    <name type="scientific">Candidatus Sungiibacteriota bacterium</name>
    <dbReference type="NCBI Taxonomy" id="2750080"/>
    <lineage>
        <taxon>Bacteria</taxon>
        <taxon>Candidatus Sungiibacteriota</taxon>
    </lineage>
</organism>
<dbReference type="InterPro" id="IPR050882">
    <property type="entry name" value="Prepilin_peptidase/N-MTase"/>
</dbReference>
<gene>
    <name evidence="10" type="ORF">HY220_01675</name>
</gene>
<keyword evidence="3" id="KW-1003">Cell membrane</keyword>
<dbReference type="AlphaFoldDB" id="A0A9D6QTS0"/>
<name>A0A9D6QTS0_9BACT</name>
<protein>
    <submittedName>
        <fullName evidence="10">Prepilin peptidase</fullName>
    </submittedName>
</protein>
<dbReference type="EMBL" id="JACQCQ010000007">
    <property type="protein sequence ID" value="MBI3627442.1"/>
    <property type="molecule type" value="Genomic_DNA"/>
</dbReference>
<feature type="transmembrane region" description="Helical" evidence="7">
    <location>
        <begin position="138"/>
        <end position="161"/>
    </location>
</feature>
<comment type="subcellular location">
    <subcellularLocation>
        <location evidence="1">Cell membrane</location>
        <topology evidence="1">Multi-pass membrane protein</topology>
    </subcellularLocation>
</comment>
<comment type="caution">
    <text evidence="10">The sequence shown here is derived from an EMBL/GenBank/DDBJ whole genome shotgun (WGS) entry which is preliminary data.</text>
</comment>
<evidence type="ECO:0000259" key="9">
    <source>
        <dbReference type="Pfam" id="PF06750"/>
    </source>
</evidence>
<feature type="transmembrane region" description="Helical" evidence="7">
    <location>
        <begin position="74"/>
        <end position="98"/>
    </location>
</feature>
<dbReference type="InterPro" id="IPR000045">
    <property type="entry name" value="Prepilin_IV_endopep_pep"/>
</dbReference>
<dbReference type="GO" id="GO:0006465">
    <property type="term" value="P:signal peptide processing"/>
    <property type="evidence" value="ECO:0007669"/>
    <property type="project" value="TreeGrafter"/>
</dbReference>
<feature type="transmembrane region" description="Helical" evidence="7">
    <location>
        <begin position="6"/>
        <end position="28"/>
    </location>
</feature>
<feature type="domain" description="Prepilin type IV endopeptidase peptidase" evidence="8">
    <location>
        <begin position="121"/>
        <end position="232"/>
    </location>
</feature>
<evidence type="ECO:0000313" key="10">
    <source>
        <dbReference type="EMBL" id="MBI3627442.1"/>
    </source>
</evidence>
<feature type="transmembrane region" description="Helical" evidence="7">
    <location>
        <begin position="110"/>
        <end position="131"/>
    </location>
</feature>
<evidence type="ECO:0000256" key="7">
    <source>
        <dbReference type="SAM" id="Phobius"/>
    </source>
</evidence>
<keyword evidence="6 7" id="KW-0472">Membrane</keyword>
<accession>A0A9D6QTS0</accession>
<feature type="transmembrane region" description="Helical" evidence="7">
    <location>
        <begin position="173"/>
        <end position="191"/>
    </location>
</feature>
<evidence type="ECO:0000259" key="8">
    <source>
        <dbReference type="Pfam" id="PF01478"/>
    </source>
</evidence>
<comment type="similarity">
    <text evidence="2">Belongs to the peptidase A24 family.</text>
</comment>
<dbReference type="InterPro" id="IPR010627">
    <property type="entry name" value="Prepilin_pept_A24_N"/>
</dbReference>
<evidence type="ECO:0000256" key="6">
    <source>
        <dbReference type="ARBA" id="ARBA00023136"/>
    </source>
</evidence>
<dbReference type="Pfam" id="PF06750">
    <property type="entry name" value="A24_N_bact"/>
    <property type="match status" value="1"/>
</dbReference>
<proteinExistence type="inferred from homology"/>